<keyword evidence="1" id="KW-0812">Transmembrane</keyword>
<evidence type="ECO:0000313" key="2">
    <source>
        <dbReference type="EMBL" id="EAP87043.1"/>
    </source>
</evidence>
<gene>
    <name evidence="2" type="ordered locus">CA2559_13423</name>
</gene>
<keyword evidence="3" id="KW-1185">Reference proteome</keyword>
<proteinExistence type="predicted"/>
<dbReference type="EMBL" id="CP002046">
    <property type="protein sequence ID" value="EAP87043.1"/>
    <property type="molecule type" value="Genomic_DNA"/>
</dbReference>
<dbReference type="Proteomes" id="UP000002297">
    <property type="component" value="Chromosome"/>
</dbReference>
<dbReference type="AlphaFoldDB" id="A3UB57"/>
<name>A3UB57_CROAH</name>
<keyword evidence="1" id="KW-1133">Transmembrane helix</keyword>
<dbReference type="HOGENOM" id="CLU_2435863_0_0_10"/>
<organism evidence="2 3">
    <name type="scientific">Croceibacter atlanticus (strain ATCC BAA-628 / JCM 21780 / CIP 108009 / IAM 15332 / KCTC 12090 / HTCC2559)</name>
    <dbReference type="NCBI Taxonomy" id="216432"/>
    <lineage>
        <taxon>Bacteria</taxon>
        <taxon>Pseudomonadati</taxon>
        <taxon>Bacteroidota</taxon>
        <taxon>Flavobacteriia</taxon>
        <taxon>Flavobacteriales</taxon>
        <taxon>Flavobacteriaceae</taxon>
        <taxon>Croceibacter</taxon>
    </lineage>
</organism>
<protein>
    <submittedName>
        <fullName evidence="2">Uncharacterized protein</fullName>
    </submittedName>
</protein>
<evidence type="ECO:0000313" key="3">
    <source>
        <dbReference type="Proteomes" id="UP000002297"/>
    </source>
</evidence>
<dbReference type="KEGG" id="cat:CA2559_13423"/>
<feature type="transmembrane region" description="Helical" evidence="1">
    <location>
        <begin position="34"/>
        <end position="57"/>
    </location>
</feature>
<reference evidence="2 3" key="1">
    <citation type="journal article" date="2010" name="J. Bacteriol.">
        <title>The complete genome sequence of Croceibacter atlanticus HTCC2559T.</title>
        <authorList>
            <person name="Oh H.M."/>
            <person name="Kang I."/>
            <person name="Ferriera S."/>
            <person name="Giovannoni S.J."/>
            <person name="Cho J.C."/>
        </authorList>
    </citation>
    <scope>NUCLEOTIDE SEQUENCE [LARGE SCALE GENOMIC DNA]</scope>
    <source>
        <strain evidence="3">ATCC BAA-628 / HTCC2559 / KCTC 12090</strain>
    </source>
</reference>
<sequence length="90" mass="9518">MSENITLQLLASFNSVNVPNVVVQLESVTSIGPLVVPFATEAISVFASINVTLLAGLPFIETMLDAVKFVPLIVTCVPLVPCKGVAFVME</sequence>
<evidence type="ECO:0000256" key="1">
    <source>
        <dbReference type="SAM" id="Phobius"/>
    </source>
</evidence>
<feature type="transmembrane region" description="Helical" evidence="1">
    <location>
        <begin position="69"/>
        <end position="89"/>
    </location>
</feature>
<keyword evidence="1" id="KW-0472">Membrane</keyword>
<accession>A3UB57</accession>